<keyword evidence="8 10" id="KW-0131">Cell cycle</keyword>
<feature type="domain" description="Mur ligase N-terminal catalytic" evidence="12">
    <location>
        <begin position="32"/>
        <end position="101"/>
    </location>
</feature>
<keyword evidence="5 10" id="KW-0067">ATP-binding</keyword>
<dbReference type="InterPro" id="IPR004101">
    <property type="entry name" value="Mur_ligase_C"/>
</dbReference>
<dbReference type="Pfam" id="PF08245">
    <property type="entry name" value="Mur_ligase_M"/>
    <property type="match status" value="1"/>
</dbReference>
<dbReference type="SUPFAM" id="SSF53623">
    <property type="entry name" value="MurD-like peptide ligases, catalytic domain"/>
    <property type="match status" value="1"/>
</dbReference>
<evidence type="ECO:0000256" key="7">
    <source>
        <dbReference type="ARBA" id="ARBA00022984"/>
    </source>
</evidence>
<comment type="caution">
    <text evidence="15">The sequence shown here is derived from an EMBL/GenBank/DDBJ whole genome shotgun (WGS) entry which is preliminary data.</text>
</comment>
<evidence type="ECO:0000256" key="11">
    <source>
        <dbReference type="RuleBase" id="RU004136"/>
    </source>
</evidence>
<evidence type="ECO:0000256" key="9">
    <source>
        <dbReference type="ARBA" id="ARBA00023316"/>
    </source>
</evidence>
<evidence type="ECO:0000256" key="2">
    <source>
        <dbReference type="ARBA" id="ARBA00022598"/>
    </source>
</evidence>
<accession>A0ABV7H516</accession>
<dbReference type="InterPro" id="IPR035911">
    <property type="entry name" value="MurE/MurF_N"/>
</dbReference>
<keyword evidence="1 10" id="KW-0963">Cytoplasm</keyword>
<sequence>MSMLSLRQAAMLLPSDCHATVRGDADTLFARVHSDTRSLQAGDLFVALKGERFDGNTFVAQAAAAGAVAALVHPDAPLPEGYPALIVADTKQALAALAHAWRMRFAIPLAVVTGSNGKTTTKEMIASIFRAAVGDDAVLATAGNFNNDIGLPLTLLRLRAKHRLAVIELGMNHPGETALLARIAAPTVALVNNAQREHQEFMATVEAVAQEHADALRALAPQGTAVFPADDTYTDFWRQAAGGYECLTFSTHPEADSACLAGFSSQNGLKIRIQRGSTVSSAGVSLNIDGAHNHHNALAAAAVAVACGLGDDAIVRGLESFRPAKGRMQRVGGLPFALIDDSYNANPDSVRAAIHVLAPLAGKRLLVLGDMGEVGDQGPAFHAEVGAYAAEHRIDLLVAMGEACREAVRACVSAGGRAVHVESLAAAVDALMQEQPGAGDTVLVKGSRFMAMERVVEEIKKRGGA</sequence>
<dbReference type="PANTHER" id="PTHR43024:SF1">
    <property type="entry name" value="UDP-N-ACETYLMURAMOYL-TRIPEPTIDE--D-ALANYL-D-ALANINE LIGASE"/>
    <property type="match status" value="1"/>
</dbReference>
<dbReference type="Gene3D" id="3.40.1390.10">
    <property type="entry name" value="MurE/MurF, N-terminal domain"/>
    <property type="match status" value="1"/>
</dbReference>
<dbReference type="EC" id="6.3.2.10" evidence="10 11"/>
<evidence type="ECO:0000259" key="13">
    <source>
        <dbReference type="Pfam" id="PF02875"/>
    </source>
</evidence>
<dbReference type="Proteomes" id="UP001595556">
    <property type="component" value="Unassembled WGS sequence"/>
</dbReference>
<evidence type="ECO:0000259" key="12">
    <source>
        <dbReference type="Pfam" id="PF01225"/>
    </source>
</evidence>
<keyword evidence="16" id="KW-1185">Reference proteome</keyword>
<dbReference type="Gene3D" id="3.90.190.20">
    <property type="entry name" value="Mur ligase, C-terminal domain"/>
    <property type="match status" value="1"/>
</dbReference>
<organism evidence="15 16">
    <name type="scientific">Piscinibacterium candidicorallinum</name>
    <dbReference type="NCBI Taxonomy" id="1793872"/>
    <lineage>
        <taxon>Bacteria</taxon>
        <taxon>Pseudomonadati</taxon>
        <taxon>Pseudomonadota</taxon>
        <taxon>Betaproteobacteria</taxon>
        <taxon>Burkholderiales</taxon>
        <taxon>Piscinibacterium</taxon>
    </lineage>
</organism>
<name>A0ABV7H516_9BURK</name>
<feature type="binding site" evidence="10">
    <location>
        <begin position="114"/>
        <end position="120"/>
    </location>
    <ligand>
        <name>ATP</name>
        <dbReference type="ChEBI" id="CHEBI:30616"/>
    </ligand>
</feature>
<keyword evidence="7 10" id="KW-0573">Peptidoglycan synthesis</keyword>
<dbReference type="InterPro" id="IPR036565">
    <property type="entry name" value="Mur-like_cat_sf"/>
</dbReference>
<evidence type="ECO:0000256" key="4">
    <source>
        <dbReference type="ARBA" id="ARBA00022741"/>
    </source>
</evidence>
<comment type="subcellular location">
    <subcellularLocation>
        <location evidence="10 11">Cytoplasm</location>
    </subcellularLocation>
</comment>
<dbReference type="EMBL" id="JBHRTI010000010">
    <property type="protein sequence ID" value="MFC3148998.1"/>
    <property type="molecule type" value="Genomic_DNA"/>
</dbReference>
<evidence type="ECO:0000256" key="8">
    <source>
        <dbReference type="ARBA" id="ARBA00023306"/>
    </source>
</evidence>
<dbReference type="HAMAP" id="MF_02019">
    <property type="entry name" value="MurF"/>
    <property type="match status" value="1"/>
</dbReference>
<gene>
    <name evidence="10 15" type="primary">murF</name>
    <name evidence="15" type="ORF">ACFOEN_15335</name>
</gene>
<feature type="domain" description="Mur ligase central" evidence="14">
    <location>
        <begin position="112"/>
        <end position="304"/>
    </location>
</feature>
<dbReference type="PANTHER" id="PTHR43024">
    <property type="entry name" value="UDP-N-ACETYLMURAMOYL-TRIPEPTIDE--D-ALANYL-D-ALANINE LIGASE"/>
    <property type="match status" value="1"/>
</dbReference>
<dbReference type="GO" id="GO:0047480">
    <property type="term" value="F:UDP-N-acetylmuramoyl-tripeptide-D-alanyl-D-alanine ligase activity"/>
    <property type="evidence" value="ECO:0007669"/>
    <property type="project" value="UniProtKB-EC"/>
</dbReference>
<comment type="pathway">
    <text evidence="10 11">Cell wall biogenesis; peptidoglycan biosynthesis.</text>
</comment>
<dbReference type="Pfam" id="PF02875">
    <property type="entry name" value="Mur_ligase_C"/>
    <property type="match status" value="1"/>
</dbReference>
<dbReference type="InterPro" id="IPR013221">
    <property type="entry name" value="Mur_ligase_cen"/>
</dbReference>
<comment type="function">
    <text evidence="10 11">Involved in cell wall formation. Catalyzes the final step in the synthesis of UDP-N-acetylmuramoyl-pentapeptide, the precursor of murein.</text>
</comment>
<evidence type="ECO:0000313" key="15">
    <source>
        <dbReference type="EMBL" id="MFC3148998.1"/>
    </source>
</evidence>
<dbReference type="InterPro" id="IPR005863">
    <property type="entry name" value="UDP-N-AcMur_synth"/>
</dbReference>
<comment type="similarity">
    <text evidence="10">Belongs to the MurCDEF family. MurF subfamily.</text>
</comment>
<evidence type="ECO:0000256" key="6">
    <source>
        <dbReference type="ARBA" id="ARBA00022960"/>
    </source>
</evidence>
<protein>
    <recommendedName>
        <fullName evidence="10 11">UDP-N-acetylmuramoyl-tripeptide--D-alanyl-D-alanine ligase</fullName>
        <ecNumber evidence="10 11">6.3.2.10</ecNumber>
    </recommendedName>
    <alternativeName>
        <fullName evidence="10">D-alanyl-D-alanine-adding enzyme</fullName>
    </alternativeName>
</protein>
<dbReference type="SUPFAM" id="SSF63418">
    <property type="entry name" value="MurE/MurF N-terminal domain"/>
    <property type="match status" value="1"/>
</dbReference>
<dbReference type="NCBIfam" id="TIGR01143">
    <property type="entry name" value="murF"/>
    <property type="match status" value="1"/>
</dbReference>
<evidence type="ECO:0000256" key="10">
    <source>
        <dbReference type="HAMAP-Rule" id="MF_02019"/>
    </source>
</evidence>
<keyword evidence="4 10" id="KW-0547">Nucleotide-binding</keyword>
<keyword evidence="9 10" id="KW-0961">Cell wall biogenesis/degradation</keyword>
<dbReference type="SUPFAM" id="SSF53244">
    <property type="entry name" value="MurD-like peptide ligases, peptide-binding domain"/>
    <property type="match status" value="1"/>
</dbReference>
<evidence type="ECO:0000256" key="3">
    <source>
        <dbReference type="ARBA" id="ARBA00022618"/>
    </source>
</evidence>
<dbReference type="InterPro" id="IPR036615">
    <property type="entry name" value="Mur_ligase_C_dom_sf"/>
</dbReference>
<keyword evidence="2 10" id="KW-0436">Ligase</keyword>
<evidence type="ECO:0000256" key="1">
    <source>
        <dbReference type="ARBA" id="ARBA00022490"/>
    </source>
</evidence>
<dbReference type="Pfam" id="PF01225">
    <property type="entry name" value="Mur_ligase"/>
    <property type="match status" value="1"/>
</dbReference>
<evidence type="ECO:0000259" key="14">
    <source>
        <dbReference type="Pfam" id="PF08245"/>
    </source>
</evidence>
<reference evidence="16" key="1">
    <citation type="journal article" date="2019" name="Int. J. Syst. Evol. Microbiol.">
        <title>The Global Catalogue of Microorganisms (GCM) 10K type strain sequencing project: providing services to taxonomists for standard genome sequencing and annotation.</title>
        <authorList>
            <consortium name="The Broad Institute Genomics Platform"/>
            <consortium name="The Broad Institute Genome Sequencing Center for Infectious Disease"/>
            <person name="Wu L."/>
            <person name="Ma J."/>
        </authorList>
    </citation>
    <scope>NUCLEOTIDE SEQUENCE [LARGE SCALE GENOMIC DNA]</scope>
    <source>
        <strain evidence="16">KCTC 52168</strain>
    </source>
</reference>
<dbReference type="InterPro" id="IPR000713">
    <property type="entry name" value="Mur_ligase_N"/>
</dbReference>
<comment type="catalytic activity">
    <reaction evidence="10 11">
        <text>D-alanyl-D-alanine + UDP-N-acetyl-alpha-D-muramoyl-L-alanyl-gamma-D-glutamyl-meso-2,6-diaminopimelate + ATP = UDP-N-acetyl-alpha-D-muramoyl-L-alanyl-gamma-D-glutamyl-meso-2,6-diaminopimeloyl-D-alanyl-D-alanine + ADP + phosphate + H(+)</text>
        <dbReference type="Rhea" id="RHEA:28374"/>
        <dbReference type="ChEBI" id="CHEBI:15378"/>
        <dbReference type="ChEBI" id="CHEBI:30616"/>
        <dbReference type="ChEBI" id="CHEBI:43474"/>
        <dbReference type="ChEBI" id="CHEBI:57822"/>
        <dbReference type="ChEBI" id="CHEBI:61386"/>
        <dbReference type="ChEBI" id="CHEBI:83905"/>
        <dbReference type="ChEBI" id="CHEBI:456216"/>
        <dbReference type="EC" id="6.3.2.10"/>
    </reaction>
</comment>
<feature type="domain" description="Mur ligase C-terminal" evidence="13">
    <location>
        <begin position="326"/>
        <end position="448"/>
    </location>
</feature>
<keyword evidence="6 10" id="KW-0133">Cell shape</keyword>
<evidence type="ECO:0000313" key="16">
    <source>
        <dbReference type="Proteomes" id="UP001595556"/>
    </source>
</evidence>
<evidence type="ECO:0000256" key="5">
    <source>
        <dbReference type="ARBA" id="ARBA00022840"/>
    </source>
</evidence>
<proteinExistence type="inferred from homology"/>
<dbReference type="RefSeq" id="WP_377305418.1">
    <property type="nucleotide sequence ID" value="NZ_CP180191.1"/>
</dbReference>
<keyword evidence="3 10" id="KW-0132">Cell division</keyword>
<dbReference type="InterPro" id="IPR051046">
    <property type="entry name" value="MurCDEF_CellWall_CoF430Synth"/>
</dbReference>
<dbReference type="Gene3D" id="3.40.1190.10">
    <property type="entry name" value="Mur-like, catalytic domain"/>
    <property type="match status" value="1"/>
</dbReference>